<dbReference type="PANTHER" id="PTHR37423">
    <property type="entry name" value="SOLUBLE LYTIC MUREIN TRANSGLYCOSYLASE-RELATED"/>
    <property type="match status" value="1"/>
</dbReference>
<evidence type="ECO:0000256" key="1">
    <source>
        <dbReference type="ARBA" id="ARBA00007734"/>
    </source>
</evidence>
<dbReference type="PANTHER" id="PTHR37423:SF2">
    <property type="entry name" value="MEMBRANE-BOUND LYTIC MUREIN TRANSGLYCOSYLASE C"/>
    <property type="match status" value="1"/>
</dbReference>
<dbReference type="GO" id="GO:0016020">
    <property type="term" value="C:membrane"/>
    <property type="evidence" value="ECO:0007669"/>
    <property type="project" value="InterPro"/>
</dbReference>
<accession>A0AAW9NTZ9</accession>
<dbReference type="Gene3D" id="1.10.530.10">
    <property type="match status" value="1"/>
</dbReference>
<dbReference type="CDD" id="cd00254">
    <property type="entry name" value="LT-like"/>
    <property type="match status" value="1"/>
</dbReference>
<evidence type="ECO:0000313" key="4">
    <source>
        <dbReference type="Proteomes" id="UP001344888"/>
    </source>
</evidence>
<dbReference type="InterPro" id="IPR000189">
    <property type="entry name" value="Transglyc_AS"/>
</dbReference>
<evidence type="ECO:0000313" key="3">
    <source>
        <dbReference type="EMBL" id="MEC1178809.1"/>
    </source>
</evidence>
<proteinExistence type="inferred from homology"/>
<dbReference type="PROSITE" id="PS00922">
    <property type="entry name" value="TRANSGLYCOSYLASE"/>
    <property type="match status" value="1"/>
</dbReference>
<feature type="domain" description="Transglycosylase SLT" evidence="2">
    <location>
        <begin position="110"/>
        <end position="217"/>
    </location>
</feature>
<dbReference type="InterPro" id="IPR008258">
    <property type="entry name" value="Transglycosylase_SLT_dom_1"/>
</dbReference>
<dbReference type="Proteomes" id="UP001344888">
    <property type="component" value="Unassembled WGS sequence"/>
</dbReference>
<protein>
    <submittedName>
        <fullName evidence="3">Lytic transglycosylase domain-containing protein</fullName>
        <ecNumber evidence="3">4.2.2.n1</ecNumber>
    </submittedName>
</protein>
<dbReference type="GO" id="GO:0000270">
    <property type="term" value="P:peptidoglycan metabolic process"/>
    <property type="evidence" value="ECO:0007669"/>
    <property type="project" value="InterPro"/>
</dbReference>
<dbReference type="InterPro" id="IPR023346">
    <property type="entry name" value="Lysozyme-like_dom_sf"/>
</dbReference>
<comment type="caution">
    <text evidence="3">The sequence shown here is derived from an EMBL/GenBank/DDBJ whole genome shotgun (WGS) entry which is preliminary data.</text>
</comment>
<comment type="similarity">
    <text evidence="1">Belongs to the transglycosylase Slt family.</text>
</comment>
<dbReference type="SUPFAM" id="SSF53955">
    <property type="entry name" value="Lysozyme-like"/>
    <property type="match status" value="1"/>
</dbReference>
<evidence type="ECO:0000259" key="2">
    <source>
        <dbReference type="Pfam" id="PF01464"/>
    </source>
</evidence>
<reference evidence="3 4" key="1">
    <citation type="submission" date="2023-03" db="EMBL/GenBank/DDBJ databases">
        <title>Bacillus Genome Sequencing.</title>
        <authorList>
            <person name="Dunlap C."/>
        </authorList>
    </citation>
    <scope>NUCLEOTIDE SEQUENCE [LARGE SCALE GENOMIC DNA]</scope>
    <source>
        <strain evidence="3 4">B-59205</strain>
    </source>
</reference>
<keyword evidence="4" id="KW-1185">Reference proteome</keyword>
<organism evidence="3 4">
    <name type="scientific">Metasolibacillus meyeri</name>
    <dbReference type="NCBI Taxonomy" id="1071052"/>
    <lineage>
        <taxon>Bacteria</taxon>
        <taxon>Bacillati</taxon>
        <taxon>Bacillota</taxon>
        <taxon>Bacilli</taxon>
        <taxon>Bacillales</taxon>
        <taxon>Caryophanaceae</taxon>
        <taxon>Metasolibacillus</taxon>
    </lineage>
</organism>
<dbReference type="RefSeq" id="WP_326123272.1">
    <property type="nucleotide sequence ID" value="NZ_JARSFG010000014.1"/>
</dbReference>
<dbReference type="Pfam" id="PF01464">
    <property type="entry name" value="SLT"/>
    <property type="match status" value="1"/>
</dbReference>
<dbReference type="AlphaFoldDB" id="A0AAW9NTZ9"/>
<dbReference type="GO" id="GO:0008933">
    <property type="term" value="F:peptidoglycan lytic transglycosylase activity"/>
    <property type="evidence" value="ECO:0007669"/>
    <property type="project" value="InterPro"/>
</dbReference>
<gene>
    <name evidence="3" type="ORF">P9B03_09970</name>
</gene>
<dbReference type="EMBL" id="JARSFG010000014">
    <property type="protein sequence ID" value="MEC1178809.1"/>
    <property type="molecule type" value="Genomic_DNA"/>
</dbReference>
<sequence>MDIKAMKILMEIQAMQSVGNTTFNDSNSALFNEMLGDILQSQQSGLTESLSNEQTFMQTGGGLGTQTKYLDAFLYGSAVTSSPLEQYVTEYTGQGAFNDSLTGANRYKDTIAKAAATYNLPEKLIAAVMKQESNFNPEVISTAGAVGLMQLMPGTSKYLGIQNPTDTEQNIMGGAKYLRQMLNQFGQNLETALAAYNAGPGNVKKYNGIPPFKETQSYVQKVLKYYNA</sequence>
<keyword evidence="3" id="KW-0456">Lyase</keyword>
<dbReference type="EC" id="4.2.2.n1" evidence="3"/>
<name>A0AAW9NTZ9_9BACL</name>